<evidence type="ECO:0000313" key="2">
    <source>
        <dbReference type="EMBL" id="HIT58705.1"/>
    </source>
</evidence>
<comment type="caution">
    <text evidence="2">The sequence shown here is derived from an EMBL/GenBank/DDBJ whole genome shotgun (WGS) entry which is preliminary data.</text>
</comment>
<accession>A0A9D1GUI3</accession>
<gene>
    <name evidence="2" type="ORF">IAC39_03190</name>
</gene>
<reference evidence="2" key="2">
    <citation type="journal article" date="2021" name="PeerJ">
        <title>Extensive microbial diversity within the chicken gut microbiome revealed by metagenomics and culture.</title>
        <authorList>
            <person name="Gilroy R."/>
            <person name="Ravi A."/>
            <person name="Getino M."/>
            <person name="Pursley I."/>
            <person name="Horton D.L."/>
            <person name="Alikhan N.F."/>
            <person name="Baker D."/>
            <person name="Gharbi K."/>
            <person name="Hall N."/>
            <person name="Watson M."/>
            <person name="Adriaenssens E.M."/>
            <person name="Foster-Nyarko E."/>
            <person name="Jarju S."/>
            <person name="Secka A."/>
            <person name="Antonio M."/>
            <person name="Oren A."/>
            <person name="Chaudhuri R.R."/>
            <person name="La Ragione R."/>
            <person name="Hildebrand F."/>
            <person name="Pallen M.J."/>
        </authorList>
    </citation>
    <scope>NUCLEOTIDE SEQUENCE</scope>
    <source>
        <strain evidence="2">CHK33-4379</strain>
    </source>
</reference>
<dbReference type="EMBL" id="DVLL01000013">
    <property type="protein sequence ID" value="HIT58705.1"/>
    <property type="molecule type" value="Genomic_DNA"/>
</dbReference>
<proteinExistence type="predicted"/>
<dbReference type="Gene3D" id="1.10.357.10">
    <property type="entry name" value="Tetracycline Repressor, domain 2"/>
    <property type="match status" value="1"/>
</dbReference>
<dbReference type="InterPro" id="IPR009057">
    <property type="entry name" value="Homeodomain-like_sf"/>
</dbReference>
<name>A0A9D1GUI3_9FIRM</name>
<evidence type="ECO:0000313" key="3">
    <source>
        <dbReference type="Proteomes" id="UP000824136"/>
    </source>
</evidence>
<dbReference type="AlphaFoldDB" id="A0A9D1GUI3"/>
<keyword evidence="1" id="KW-1133">Transmembrane helix</keyword>
<dbReference type="Proteomes" id="UP000824136">
    <property type="component" value="Unassembled WGS sequence"/>
</dbReference>
<reference evidence="2" key="1">
    <citation type="submission" date="2020-10" db="EMBL/GenBank/DDBJ databases">
        <authorList>
            <person name="Gilroy R."/>
        </authorList>
    </citation>
    <scope>NUCLEOTIDE SEQUENCE</scope>
    <source>
        <strain evidence="2">CHK33-4379</strain>
    </source>
</reference>
<organism evidence="2 3">
    <name type="scientific">Candidatus Faeciplasma pullistercoris</name>
    <dbReference type="NCBI Taxonomy" id="2840800"/>
    <lineage>
        <taxon>Bacteria</taxon>
        <taxon>Bacillati</taxon>
        <taxon>Bacillota</taxon>
        <taxon>Clostridia</taxon>
        <taxon>Eubacteriales</taxon>
        <taxon>Oscillospiraceae</taxon>
        <taxon>Oscillospiraceae incertae sedis</taxon>
        <taxon>Candidatus Faeciplasma</taxon>
    </lineage>
</organism>
<feature type="transmembrane region" description="Helical" evidence="1">
    <location>
        <begin position="140"/>
        <end position="159"/>
    </location>
</feature>
<dbReference type="SUPFAM" id="SSF46689">
    <property type="entry name" value="Homeodomain-like"/>
    <property type="match status" value="1"/>
</dbReference>
<sequence>MPKQRITKEMVVNAAFEIARKSGMEQVMVKNIADKIGCSVQPIYSYCKNMDGLRQDVVEQINCFIREYVATHINKDDLFRSTGNSYIRLAQEEPHLFRIFILHQREGISSLNDLYQSETNPHMAEFIAEKLNISIKQAKWLHLNMLIYTIGIGTIFSVTTPGISTDEIYTQQEVAYEAFLRQALCSEE</sequence>
<evidence type="ECO:0000256" key="1">
    <source>
        <dbReference type="SAM" id="Phobius"/>
    </source>
</evidence>
<keyword evidence="1" id="KW-0812">Transmembrane</keyword>
<protein>
    <submittedName>
        <fullName evidence="2">TetR/AcrR family transcriptional regulator</fullName>
    </submittedName>
</protein>
<keyword evidence="1" id="KW-0472">Membrane</keyword>